<dbReference type="InterPro" id="IPR054585">
    <property type="entry name" value="NDH2-like_C"/>
</dbReference>
<dbReference type="InterPro" id="IPR023753">
    <property type="entry name" value="FAD/NAD-binding_dom"/>
</dbReference>
<evidence type="ECO:0000259" key="10">
    <source>
        <dbReference type="PROSITE" id="PS50042"/>
    </source>
</evidence>
<keyword evidence="13" id="KW-1185">Reference proteome</keyword>
<keyword evidence="9" id="KW-0129">CBS domain</keyword>
<dbReference type="AlphaFoldDB" id="A0A0S4L4F9"/>
<dbReference type="SUPFAM" id="SSF51905">
    <property type="entry name" value="FAD/NAD(P)-binding domain"/>
    <property type="match status" value="2"/>
</dbReference>
<dbReference type="Gene3D" id="3.10.580.10">
    <property type="entry name" value="CBS-domain"/>
    <property type="match status" value="1"/>
</dbReference>
<reference evidence="13" key="1">
    <citation type="submission" date="2015-10" db="EMBL/GenBank/DDBJ databases">
        <authorList>
            <person name="Luecker S."/>
            <person name="Luecker S."/>
        </authorList>
    </citation>
    <scope>NUCLEOTIDE SEQUENCE [LARGE SCALE GENOMIC DNA]</scope>
</reference>
<dbReference type="PROSITE" id="PS51371">
    <property type="entry name" value="CBS"/>
    <property type="match status" value="2"/>
</dbReference>
<dbReference type="PRINTS" id="PR00368">
    <property type="entry name" value="FADPNR"/>
</dbReference>
<dbReference type="GO" id="GO:0050136">
    <property type="term" value="F:NADH dehydrogenase (quinone) (non-electrogenic) activity"/>
    <property type="evidence" value="ECO:0007669"/>
    <property type="project" value="UniProtKB-EC"/>
</dbReference>
<sequence>MSMTRIMIVGGGFAGVKCARTLRKQLPKDRAEIVLFSKENNMVFYPLLAEVAGAAINPGAVTVPLRQMLPGVRCRTEEVRQIDLATSEVEYERYDGRLGRLPFDHAVLACGTSVNLNVVPGMADHAFPLKSVGDAMALRFHVMEQLEKAEVCDDPERRRWYLSFVVVGGGFTGVEAAGEINDLIRASTRFYGNFTAGDVTVTLVHSRDQILPEVSPTLREFARTKMELAGIRMVLNARAMSATADGVELHDGRMLHGATVVCTIGTTAPLLVHRLDVPKEGARLLTDSDMRVRGTSNLWAIGDCAHITNAYDGRLSPTTGQFAERQGRQAAENIVRVLQRQPTRPFFYKPLGQLCGIGERKAVAEILGIRLSGFPAWWLWRTVYLLKSPSWSRRIKVAFDWTWELFFPRDLAHPKVSQTERIARAHYRPGDFIFVEGEPAMSFYAIEQGEVEVLRRDATGRQRLMTRFGPGEFFGEIALLDGTVRIGSVRARTAVEVLVMGKEVFSQISRALTPFRHLVAQALRWRRPRLNQHLSRAWTALECRPLRAFMDATPAHHLSAENTFEDTVRMFDLLAVEYLIVLDEKGQLEGIVTRNELFEAFAQGRSPSTLVREFMRADPIAVTPDDTSLTAGDLMNRHDLDWLPVVQSPEDRRLLGIIRSEKMLRWLVEQSRPNLSVVDY</sequence>
<evidence type="ECO:0000259" key="11">
    <source>
        <dbReference type="PROSITE" id="PS51371"/>
    </source>
</evidence>
<evidence type="ECO:0000256" key="2">
    <source>
        <dbReference type="ARBA" id="ARBA00012637"/>
    </source>
</evidence>
<dbReference type="STRING" id="1742973.COMA2_100162"/>
<feature type="domain" description="CBS" evidence="11">
    <location>
        <begin position="550"/>
        <end position="608"/>
    </location>
</feature>
<dbReference type="Pfam" id="PF07992">
    <property type="entry name" value="Pyr_redox_2"/>
    <property type="match status" value="1"/>
</dbReference>
<dbReference type="InterPro" id="IPR045024">
    <property type="entry name" value="NDH-2"/>
</dbReference>
<evidence type="ECO:0000256" key="5">
    <source>
        <dbReference type="ARBA" id="ARBA00022946"/>
    </source>
</evidence>
<evidence type="ECO:0000256" key="1">
    <source>
        <dbReference type="ARBA" id="ARBA00005272"/>
    </source>
</evidence>
<keyword evidence="3" id="KW-0285">Flavoprotein</keyword>
<dbReference type="Pfam" id="PF00027">
    <property type="entry name" value="cNMP_binding"/>
    <property type="match status" value="1"/>
</dbReference>
<dbReference type="EC" id="1.6.5.9" evidence="2"/>
<organism evidence="12 13">
    <name type="scientific">Candidatus Nitrospira nitrificans</name>
    <dbReference type="NCBI Taxonomy" id="1742973"/>
    <lineage>
        <taxon>Bacteria</taxon>
        <taxon>Pseudomonadati</taxon>
        <taxon>Nitrospirota</taxon>
        <taxon>Nitrospiria</taxon>
        <taxon>Nitrospirales</taxon>
        <taxon>Nitrospiraceae</taxon>
        <taxon>Nitrospira</taxon>
    </lineage>
</organism>
<keyword evidence="5" id="KW-0809">Transit peptide</keyword>
<evidence type="ECO:0000313" key="12">
    <source>
        <dbReference type="EMBL" id="CUS32519.1"/>
    </source>
</evidence>
<dbReference type="CDD" id="cd02205">
    <property type="entry name" value="CBS_pair_SF"/>
    <property type="match status" value="1"/>
</dbReference>
<dbReference type="EMBL" id="CZPZ01000002">
    <property type="protein sequence ID" value="CUS32519.1"/>
    <property type="molecule type" value="Genomic_DNA"/>
</dbReference>
<evidence type="ECO:0000256" key="6">
    <source>
        <dbReference type="ARBA" id="ARBA00023002"/>
    </source>
</evidence>
<keyword evidence="4" id="KW-0274">FAD</keyword>
<dbReference type="SMART" id="SM00100">
    <property type="entry name" value="cNMP"/>
    <property type="match status" value="1"/>
</dbReference>
<dbReference type="PANTHER" id="PTHR43706:SF47">
    <property type="entry name" value="EXTERNAL NADH-UBIQUINONE OXIDOREDUCTASE 1, MITOCHONDRIAL-RELATED"/>
    <property type="match status" value="1"/>
</dbReference>
<feature type="domain" description="CBS" evidence="11">
    <location>
        <begin position="615"/>
        <end position="674"/>
    </location>
</feature>
<dbReference type="PROSITE" id="PS50042">
    <property type="entry name" value="CNMP_BINDING_3"/>
    <property type="match status" value="1"/>
</dbReference>
<dbReference type="Proteomes" id="UP000198736">
    <property type="component" value="Unassembled WGS sequence"/>
</dbReference>
<dbReference type="OrthoDB" id="9781621at2"/>
<dbReference type="Pfam" id="PF22366">
    <property type="entry name" value="NDH2_C"/>
    <property type="match status" value="1"/>
</dbReference>
<feature type="domain" description="Cyclic nucleotide-binding" evidence="10">
    <location>
        <begin position="426"/>
        <end position="508"/>
    </location>
</feature>
<dbReference type="CDD" id="cd00038">
    <property type="entry name" value="CAP_ED"/>
    <property type="match status" value="1"/>
</dbReference>
<comment type="similarity">
    <text evidence="1">Belongs to the NADH dehydrogenase family.</text>
</comment>
<dbReference type="InterPro" id="IPR014710">
    <property type="entry name" value="RmlC-like_jellyroll"/>
</dbReference>
<dbReference type="Gene3D" id="3.50.50.100">
    <property type="match status" value="1"/>
</dbReference>
<dbReference type="SUPFAM" id="SSF54631">
    <property type="entry name" value="CBS-domain pair"/>
    <property type="match status" value="1"/>
</dbReference>
<evidence type="ECO:0000256" key="7">
    <source>
        <dbReference type="ARBA" id="ARBA00023027"/>
    </source>
</evidence>
<gene>
    <name evidence="12" type="ORF">COMA2_100162</name>
</gene>
<dbReference type="SUPFAM" id="SSF51206">
    <property type="entry name" value="cAMP-binding domain-like"/>
    <property type="match status" value="1"/>
</dbReference>
<keyword evidence="7" id="KW-0520">NAD</keyword>
<dbReference type="InterPro" id="IPR036188">
    <property type="entry name" value="FAD/NAD-bd_sf"/>
</dbReference>
<evidence type="ECO:0000313" key="13">
    <source>
        <dbReference type="Proteomes" id="UP000198736"/>
    </source>
</evidence>
<dbReference type="InterPro" id="IPR046342">
    <property type="entry name" value="CBS_dom_sf"/>
</dbReference>
<evidence type="ECO:0000256" key="9">
    <source>
        <dbReference type="PROSITE-ProRule" id="PRU00703"/>
    </source>
</evidence>
<evidence type="ECO:0000256" key="8">
    <source>
        <dbReference type="ARBA" id="ARBA00047599"/>
    </source>
</evidence>
<evidence type="ECO:0000256" key="3">
    <source>
        <dbReference type="ARBA" id="ARBA00022630"/>
    </source>
</evidence>
<keyword evidence="6" id="KW-0560">Oxidoreductase</keyword>
<accession>A0A0S4L4F9</accession>
<dbReference type="Gene3D" id="2.60.120.10">
    <property type="entry name" value="Jelly Rolls"/>
    <property type="match status" value="1"/>
</dbReference>
<dbReference type="InterPro" id="IPR018490">
    <property type="entry name" value="cNMP-bd_dom_sf"/>
</dbReference>
<dbReference type="PANTHER" id="PTHR43706">
    <property type="entry name" value="NADH DEHYDROGENASE"/>
    <property type="match status" value="1"/>
</dbReference>
<name>A0A0S4L4F9_9BACT</name>
<evidence type="ECO:0000256" key="4">
    <source>
        <dbReference type="ARBA" id="ARBA00022827"/>
    </source>
</evidence>
<proteinExistence type="inferred from homology"/>
<protein>
    <recommendedName>
        <fullName evidence="2">NADH:ubiquinone reductase (non-electrogenic)</fullName>
        <ecNumber evidence="2">1.6.5.9</ecNumber>
    </recommendedName>
</protein>
<comment type="catalytic activity">
    <reaction evidence="8">
        <text>a quinone + NADH + H(+) = a quinol + NAD(+)</text>
        <dbReference type="Rhea" id="RHEA:46160"/>
        <dbReference type="ChEBI" id="CHEBI:15378"/>
        <dbReference type="ChEBI" id="CHEBI:24646"/>
        <dbReference type="ChEBI" id="CHEBI:57540"/>
        <dbReference type="ChEBI" id="CHEBI:57945"/>
        <dbReference type="ChEBI" id="CHEBI:132124"/>
        <dbReference type="EC" id="1.6.5.9"/>
    </reaction>
</comment>
<dbReference type="InterPro" id="IPR000644">
    <property type="entry name" value="CBS_dom"/>
</dbReference>
<dbReference type="Pfam" id="PF00571">
    <property type="entry name" value="CBS"/>
    <property type="match status" value="2"/>
</dbReference>
<dbReference type="InterPro" id="IPR000595">
    <property type="entry name" value="cNMP-bd_dom"/>
</dbReference>